<dbReference type="EMBL" id="WNWQ01000750">
    <property type="protein sequence ID" value="KAE9964052.1"/>
    <property type="molecule type" value="Genomic_DNA"/>
</dbReference>
<evidence type="ECO:0008006" key="5">
    <source>
        <dbReference type="Google" id="ProtNLM"/>
    </source>
</evidence>
<evidence type="ECO:0000313" key="4">
    <source>
        <dbReference type="Proteomes" id="UP000433883"/>
    </source>
</evidence>
<evidence type="ECO:0000313" key="3">
    <source>
        <dbReference type="EMBL" id="KAE9964052.1"/>
    </source>
</evidence>
<evidence type="ECO:0000256" key="2">
    <source>
        <dbReference type="SAM" id="Phobius"/>
    </source>
</evidence>
<feature type="transmembrane region" description="Helical" evidence="2">
    <location>
        <begin position="121"/>
        <end position="147"/>
    </location>
</feature>
<organism evidence="3 4">
    <name type="scientific">Venturia inaequalis</name>
    <name type="common">Apple scab fungus</name>
    <dbReference type="NCBI Taxonomy" id="5025"/>
    <lineage>
        <taxon>Eukaryota</taxon>
        <taxon>Fungi</taxon>
        <taxon>Dikarya</taxon>
        <taxon>Ascomycota</taxon>
        <taxon>Pezizomycotina</taxon>
        <taxon>Dothideomycetes</taxon>
        <taxon>Pleosporomycetidae</taxon>
        <taxon>Venturiales</taxon>
        <taxon>Venturiaceae</taxon>
        <taxon>Venturia</taxon>
    </lineage>
</organism>
<dbReference type="AlphaFoldDB" id="A0A8H3U5R6"/>
<evidence type="ECO:0000256" key="1">
    <source>
        <dbReference type="SAM" id="MobiDB-lite"/>
    </source>
</evidence>
<protein>
    <recommendedName>
        <fullName evidence="5">Transmembrane protein</fullName>
    </recommendedName>
</protein>
<feature type="transmembrane region" description="Helical" evidence="2">
    <location>
        <begin position="222"/>
        <end position="239"/>
    </location>
</feature>
<feature type="region of interest" description="Disordered" evidence="1">
    <location>
        <begin position="89"/>
        <end position="112"/>
    </location>
</feature>
<reference evidence="3 4" key="1">
    <citation type="submission" date="2019-11" db="EMBL/GenBank/DDBJ databases">
        <title>Venturia inaequalis Genome Resource.</title>
        <authorList>
            <person name="Lichtner F.J."/>
        </authorList>
    </citation>
    <scope>NUCLEOTIDE SEQUENCE [LARGE SCALE GENOMIC DNA]</scope>
    <source>
        <strain evidence="3">Bline_iso_100314</strain>
    </source>
</reference>
<gene>
    <name evidence="3" type="ORF">BLS_008700</name>
</gene>
<name>A0A8H3U5R6_VENIN</name>
<keyword evidence="2" id="KW-1133">Transmembrane helix</keyword>
<accession>A0A8H3U5R6</accession>
<proteinExistence type="predicted"/>
<dbReference type="Proteomes" id="UP000433883">
    <property type="component" value="Unassembled WGS sequence"/>
</dbReference>
<keyword evidence="2" id="KW-0472">Membrane</keyword>
<feature type="transmembrane region" description="Helical" evidence="2">
    <location>
        <begin position="167"/>
        <end position="184"/>
    </location>
</feature>
<feature type="compositionally biased region" description="Basic and acidic residues" evidence="1">
    <location>
        <begin position="94"/>
        <end position="105"/>
    </location>
</feature>
<comment type="caution">
    <text evidence="3">The sequence shown here is derived from an EMBL/GenBank/DDBJ whole genome shotgun (WGS) entry which is preliminary data.</text>
</comment>
<sequence length="716" mass="78778">MHAITAAKIAPHDHKPSSLVVRHIVFHEKKDIFLLSLWLDNLPKFLSLSPDFITTPYIFPTTGMSSSPLMAVHPRPDISPVASFNQDLEDREDKEEITPHAKEEPTDCDTPSTKPLVSTAAILLSLAADVGCVLVCIALFVFAMLAYCADGHTLGSYERKLINAARIITTAFPYTFAFVLGRCIQNFLNWRLEKGVDVLTIAYLGRSSTLTGTYVAPLRLRVIHWLPLLLALLWAFSPIGSQAALRILSAQQDTIVTELQSPVQYGYPVSITKTIGSDGMPAQDAASSIVIASMLSITVTGPKPQDIWGNIKIPFLNTSVPPPRGNDWTQVDLESNTTQFSSLLGMPYIKVQDIGNTTFLMQSWYWELQDPKMTWSSERLQINYLNESSANLTSKLSAPSNYTFSTGTNSMWTIGLPIDWPTFEGSTKPNLSASIIFAEWDFNSDGKTIDVTKFEATLFQRPVEVNVSCTTASCAATAIRSSRFPTGYSAASDCTLLRLYMMDNLKSAFPLTYAAANNGAPSLGIFEQYLQDGSRNAFTSLTDRPVKSSAFLHELREQDVALRLMQVLNSYFTASSFLGSIVGEYKTADFGFVGFNGTRNATGTASNHKNVVRCDRNWHAILSIATSVLFCAAVFSTFITTLRIAPDSSDFISALTRSDGSARLEAGSSLDEDARVRLLRDMRLRVGETSSDDYVGLVVIGRAENTNALKRESLYR</sequence>
<keyword evidence="2" id="KW-0812">Transmembrane</keyword>